<sequence length="145" mass="16451">MQKIDDKAESNGCALQPDQFNELMRILRSIRPAHYEAAIASLPLAPALLLTRVCLSIPKTEKGHMECSASDRELLIRTVLRLFSNRFRELVAHMGGSDGNRTRRLLSSFREATQHSVRNYRSVVGMNLAALQLMQPEAKRFIEEE</sequence>
<proteinExistence type="predicted"/>
<evidence type="ECO:0000313" key="1">
    <source>
        <dbReference type="EMBL" id="KAF6001688.1"/>
    </source>
</evidence>
<organism evidence="1 2">
    <name type="scientific">Cyanidiococcus yangmingshanensis</name>
    <dbReference type="NCBI Taxonomy" id="2690220"/>
    <lineage>
        <taxon>Eukaryota</taxon>
        <taxon>Rhodophyta</taxon>
        <taxon>Bangiophyceae</taxon>
        <taxon>Cyanidiales</taxon>
        <taxon>Cyanidiaceae</taxon>
        <taxon>Cyanidiococcus</taxon>
    </lineage>
</organism>
<dbReference type="AlphaFoldDB" id="A0A7J7IF99"/>
<keyword evidence="2" id="KW-1185">Reference proteome</keyword>
<evidence type="ECO:0000313" key="2">
    <source>
        <dbReference type="Proteomes" id="UP000530660"/>
    </source>
</evidence>
<protein>
    <submittedName>
        <fullName evidence="1">Dip2/Utp12 protein</fullName>
    </submittedName>
</protein>
<dbReference type="EMBL" id="VWRR01000013">
    <property type="protein sequence ID" value="KAF6001688.1"/>
    <property type="molecule type" value="Genomic_DNA"/>
</dbReference>
<reference evidence="1 2" key="1">
    <citation type="journal article" date="2020" name="J. Phycol.">
        <title>Comparative genome analysis reveals Cyanidiococcus gen. nov., a new extremophilic red algal genus sister to Cyanidioschyzon (Cyanidioschyzonaceae, Rhodophyta).</title>
        <authorList>
            <person name="Liu S.-L."/>
            <person name="Chiang Y.-R."/>
            <person name="Yoon H.S."/>
            <person name="Fu H.-Y."/>
        </authorList>
    </citation>
    <scope>NUCLEOTIDE SEQUENCE [LARGE SCALE GENOMIC DNA]</scope>
    <source>
        <strain evidence="1 2">THAL066</strain>
    </source>
</reference>
<name>A0A7J7IF99_9RHOD</name>
<dbReference type="Proteomes" id="UP000530660">
    <property type="component" value="Unassembled WGS sequence"/>
</dbReference>
<comment type="caution">
    <text evidence="1">The sequence shown here is derived from an EMBL/GenBank/DDBJ whole genome shotgun (WGS) entry which is preliminary data.</text>
</comment>
<accession>A0A7J7IF99</accession>
<gene>
    <name evidence="1" type="primary">WDR3_1</name>
    <name evidence="1" type="ORF">F1559_001561</name>
</gene>